<feature type="compositionally biased region" description="Basic residues" evidence="1">
    <location>
        <begin position="57"/>
        <end position="68"/>
    </location>
</feature>
<evidence type="ECO:0000256" key="1">
    <source>
        <dbReference type="SAM" id="MobiDB-lite"/>
    </source>
</evidence>
<dbReference type="InterPro" id="IPR013898">
    <property type="entry name" value="Atg43"/>
</dbReference>
<dbReference type="OrthoDB" id="2430343at2759"/>
<dbReference type="AlphaFoldDB" id="A0A427YJH2"/>
<dbReference type="STRING" id="1890683.A0A427YJH2"/>
<feature type="region of interest" description="Disordered" evidence="1">
    <location>
        <begin position="87"/>
        <end position="117"/>
    </location>
</feature>
<keyword evidence="3" id="KW-1185">Reference proteome</keyword>
<gene>
    <name evidence="2" type="ORF">EHS25_009539</name>
</gene>
<feature type="region of interest" description="Disordered" evidence="1">
    <location>
        <begin position="1"/>
        <end position="69"/>
    </location>
</feature>
<dbReference type="Proteomes" id="UP000279259">
    <property type="component" value="Unassembled WGS sequence"/>
</dbReference>
<evidence type="ECO:0000313" key="2">
    <source>
        <dbReference type="EMBL" id="RSH91240.1"/>
    </source>
</evidence>
<dbReference type="PANTHER" id="PTHR38699:SF1">
    <property type="entry name" value="MITOPHAGY RECEPTOR ATG43"/>
    <property type="match status" value="1"/>
</dbReference>
<sequence>MTSLNPSHNPFRHPSGRHAQAVHQPSAPSSSFPDDLPIPDSDSDSEYGVDEHLRGERRARREGRKRVRAAMPRMPDLRFEQVSGEWNTTGETIPPRHRVGHLTPGSTPTPSPSLQAKAWRSPTRLVLRPQSYLLSIRPFLTPRPTRHAVAARGPVPVDEKNGGPGASLVEPAQDDAVFHWGREVDVNWRMVSWVTIRDQVISPLVQGALWGWGTLLLVSTAASLRSALYPPSHIPQGRVTGGPGGKVKEAGGGSAVGTATGWWRSFVKSWTGAVETAAI</sequence>
<comment type="caution">
    <text evidence="2">The sequence shown here is derived from an EMBL/GenBank/DDBJ whole genome shotgun (WGS) entry which is preliminary data.</text>
</comment>
<dbReference type="GO" id="GO:0140580">
    <property type="term" value="F:mitochondrion autophagosome adaptor activity"/>
    <property type="evidence" value="ECO:0007669"/>
    <property type="project" value="InterPro"/>
</dbReference>
<evidence type="ECO:0000313" key="3">
    <source>
        <dbReference type="Proteomes" id="UP000279259"/>
    </source>
</evidence>
<dbReference type="GO" id="GO:0000423">
    <property type="term" value="P:mitophagy"/>
    <property type="evidence" value="ECO:0007669"/>
    <property type="project" value="InterPro"/>
</dbReference>
<organism evidence="2 3">
    <name type="scientific">Saitozyma podzolica</name>
    <dbReference type="NCBI Taxonomy" id="1890683"/>
    <lineage>
        <taxon>Eukaryota</taxon>
        <taxon>Fungi</taxon>
        <taxon>Dikarya</taxon>
        <taxon>Basidiomycota</taxon>
        <taxon>Agaricomycotina</taxon>
        <taxon>Tremellomycetes</taxon>
        <taxon>Tremellales</taxon>
        <taxon>Trimorphomycetaceae</taxon>
        <taxon>Saitozyma</taxon>
    </lineage>
</organism>
<reference evidence="2 3" key="1">
    <citation type="submission" date="2018-11" db="EMBL/GenBank/DDBJ databases">
        <title>Genome sequence of Saitozyma podzolica DSM 27192.</title>
        <authorList>
            <person name="Aliyu H."/>
            <person name="Gorte O."/>
            <person name="Ochsenreither K."/>
        </authorList>
    </citation>
    <scope>NUCLEOTIDE SEQUENCE [LARGE SCALE GENOMIC DNA]</scope>
    <source>
        <strain evidence="2 3">DSM 27192</strain>
    </source>
</reference>
<feature type="compositionally biased region" description="Low complexity" evidence="1">
    <location>
        <begin position="28"/>
        <end position="40"/>
    </location>
</feature>
<dbReference type="PANTHER" id="PTHR38699">
    <property type="entry name" value="CHROMOSOME 1, WHOLE GENOME SHOTGUN SEQUENCE"/>
    <property type="match status" value="1"/>
</dbReference>
<protein>
    <submittedName>
        <fullName evidence="2">Uncharacterized protein</fullName>
    </submittedName>
</protein>
<accession>A0A427YJH2</accession>
<dbReference type="EMBL" id="RSCD01000008">
    <property type="protein sequence ID" value="RSH91240.1"/>
    <property type="molecule type" value="Genomic_DNA"/>
</dbReference>
<name>A0A427YJH2_9TREE</name>
<proteinExistence type="predicted"/>